<dbReference type="AlphaFoldDB" id="A0A378QK42"/>
<keyword evidence="2" id="KW-1185">Reference proteome</keyword>
<dbReference type="EMBL" id="UGQC01000001">
    <property type="protein sequence ID" value="STY99683.1"/>
    <property type="molecule type" value="Genomic_DNA"/>
</dbReference>
<sequence length="92" mass="11151">MKSDDELERIRLEIYETQTTISKDGRKIQAKAYHLYQFVYLSFAHGYEFHKNLDEPSAKRKLKKLEKMGYDEKYLQKWHEIYNKEHPPKKAG</sequence>
<proteinExistence type="predicted"/>
<gene>
    <name evidence="1" type="ORF">NCTC7911_01062</name>
</gene>
<reference evidence="1 2" key="1">
    <citation type="submission" date="2018-06" db="EMBL/GenBank/DDBJ databases">
        <authorList>
            <consortium name="Pathogen Informatics"/>
            <person name="Doyle S."/>
        </authorList>
    </citation>
    <scope>NUCLEOTIDE SEQUENCE [LARGE SCALE GENOMIC DNA]</scope>
    <source>
        <strain evidence="1 2">NCTC7911</strain>
    </source>
</reference>
<organism evidence="1 2">
    <name type="scientific">Moraxella lacunata</name>
    <dbReference type="NCBI Taxonomy" id="477"/>
    <lineage>
        <taxon>Bacteria</taxon>
        <taxon>Pseudomonadati</taxon>
        <taxon>Pseudomonadota</taxon>
        <taxon>Gammaproteobacteria</taxon>
        <taxon>Moraxellales</taxon>
        <taxon>Moraxellaceae</taxon>
        <taxon>Moraxella</taxon>
    </lineage>
</organism>
<dbReference type="Proteomes" id="UP000254107">
    <property type="component" value="Unassembled WGS sequence"/>
</dbReference>
<evidence type="ECO:0000313" key="2">
    <source>
        <dbReference type="Proteomes" id="UP000254107"/>
    </source>
</evidence>
<accession>A0A378QK42</accession>
<name>A0A378QK42_MORLA</name>
<protein>
    <submittedName>
        <fullName evidence="1">Uncharacterized protein</fullName>
    </submittedName>
</protein>
<evidence type="ECO:0000313" key="1">
    <source>
        <dbReference type="EMBL" id="STY99683.1"/>
    </source>
</evidence>